<dbReference type="EMBL" id="CM056816">
    <property type="protein sequence ID" value="KAJ8634105.1"/>
    <property type="molecule type" value="Genomic_DNA"/>
</dbReference>
<name>A0ACC2LL56_PERAE</name>
<protein>
    <submittedName>
        <fullName evidence="1">Uncharacterized protein</fullName>
    </submittedName>
</protein>
<proteinExistence type="predicted"/>
<dbReference type="Proteomes" id="UP001234297">
    <property type="component" value="Chromosome 8"/>
</dbReference>
<comment type="caution">
    <text evidence="1">The sequence shown here is derived from an EMBL/GenBank/DDBJ whole genome shotgun (WGS) entry which is preliminary data.</text>
</comment>
<organism evidence="1 2">
    <name type="scientific">Persea americana</name>
    <name type="common">Avocado</name>
    <dbReference type="NCBI Taxonomy" id="3435"/>
    <lineage>
        <taxon>Eukaryota</taxon>
        <taxon>Viridiplantae</taxon>
        <taxon>Streptophyta</taxon>
        <taxon>Embryophyta</taxon>
        <taxon>Tracheophyta</taxon>
        <taxon>Spermatophyta</taxon>
        <taxon>Magnoliopsida</taxon>
        <taxon>Magnoliidae</taxon>
        <taxon>Laurales</taxon>
        <taxon>Lauraceae</taxon>
        <taxon>Persea</taxon>
    </lineage>
</organism>
<evidence type="ECO:0000313" key="1">
    <source>
        <dbReference type="EMBL" id="KAJ8634105.1"/>
    </source>
</evidence>
<evidence type="ECO:0000313" key="2">
    <source>
        <dbReference type="Proteomes" id="UP001234297"/>
    </source>
</evidence>
<reference evidence="1 2" key="1">
    <citation type="journal article" date="2022" name="Hortic Res">
        <title>A haplotype resolved chromosomal level avocado genome allows analysis of novel avocado genes.</title>
        <authorList>
            <person name="Nath O."/>
            <person name="Fletcher S.J."/>
            <person name="Hayward A."/>
            <person name="Shaw L.M."/>
            <person name="Masouleh A.K."/>
            <person name="Furtado A."/>
            <person name="Henry R.J."/>
            <person name="Mitter N."/>
        </authorList>
    </citation>
    <scope>NUCLEOTIDE SEQUENCE [LARGE SCALE GENOMIC DNA]</scope>
    <source>
        <strain evidence="2">cv. Hass</strain>
    </source>
</reference>
<keyword evidence="2" id="KW-1185">Reference proteome</keyword>
<gene>
    <name evidence="1" type="ORF">MRB53_027441</name>
</gene>
<sequence length="243" mass="28540">MPLSEQRIQETGNGSRNYRWPGFLFLHILLRAYVSVEILFEITVGKENTQLASRISSMEWVPFYEFLPTKAREKEMQDKGASSTPSLLGFVLIRSEIRESPGIDFFAQSEHQLKNHPQQEEVHHRPPVWDIVKSLTKSDVGQLCRMVLHHDHVATFFPEWDPIAVERIANEGLRVRVLIKDVDTQFSAHWVVFRRWTSNRMYVIQSGWRPEFVVRRKLKEGDEIGLCWDSEQWCFLFSVLKRA</sequence>
<accession>A0ACC2LL56</accession>